<sequence length="219" mass="20812">MQYKSLATLLFASMAIAAPADTSESVEENLSDIIPPSIAVVLATAVPTSFWAEATNTAAFLSQVEQGIVSNSWPTWYSSLPDSVKEYVTTAVAGYYPSFASSISAEITSSGGSSAGPSTASATSTGASSSGASSSGASSSGASSSDASSSDASSSTDSTSATDSSSSSTATGSDAASSSASVSASGSAASTTADGGAAPTGIAMSLAGAAGVLGLALAL</sequence>
<organism evidence="3 4">
    <name type="scientific">Penicillium camemberti (strain FM 013)</name>
    <dbReference type="NCBI Taxonomy" id="1429867"/>
    <lineage>
        <taxon>Eukaryota</taxon>
        <taxon>Fungi</taxon>
        <taxon>Dikarya</taxon>
        <taxon>Ascomycota</taxon>
        <taxon>Pezizomycotina</taxon>
        <taxon>Eurotiomycetes</taxon>
        <taxon>Eurotiomycetidae</taxon>
        <taxon>Eurotiales</taxon>
        <taxon>Aspergillaceae</taxon>
        <taxon>Penicillium</taxon>
    </lineage>
</organism>
<evidence type="ECO:0000256" key="1">
    <source>
        <dbReference type="SAM" id="MobiDB-lite"/>
    </source>
</evidence>
<evidence type="ECO:0000313" key="4">
    <source>
        <dbReference type="Proteomes" id="UP000053732"/>
    </source>
</evidence>
<dbReference type="EMBL" id="HG793151">
    <property type="protein sequence ID" value="CRL26518.1"/>
    <property type="molecule type" value="Genomic_DNA"/>
</dbReference>
<protein>
    <submittedName>
        <fullName evidence="3">Str. FM013</fullName>
    </submittedName>
</protein>
<feature type="chain" id="PRO_5005195617" evidence="2">
    <location>
        <begin position="23"/>
        <end position="219"/>
    </location>
</feature>
<proteinExistence type="predicted"/>
<gene>
    <name evidence="3" type="ORF">PCAMFM013_S018g000211</name>
</gene>
<keyword evidence="2" id="KW-0732">Signal</keyword>
<keyword evidence="4" id="KW-1185">Reference proteome</keyword>
<evidence type="ECO:0000256" key="2">
    <source>
        <dbReference type="SAM" id="SignalP"/>
    </source>
</evidence>
<reference evidence="3 4" key="1">
    <citation type="journal article" date="2014" name="Nat. Commun.">
        <title>Multiple recent horizontal transfers of a large genomic region in cheese making fungi.</title>
        <authorList>
            <person name="Cheeseman K."/>
            <person name="Ropars J."/>
            <person name="Renault P."/>
            <person name="Dupont J."/>
            <person name="Gouzy J."/>
            <person name="Branca A."/>
            <person name="Abraham A.L."/>
            <person name="Ceppi M."/>
            <person name="Conseiller E."/>
            <person name="Debuchy R."/>
            <person name="Malagnac F."/>
            <person name="Goarin A."/>
            <person name="Silar P."/>
            <person name="Lacoste S."/>
            <person name="Sallet E."/>
            <person name="Bensimon A."/>
            <person name="Giraud T."/>
            <person name="Brygoo Y."/>
        </authorList>
    </citation>
    <scope>NUCLEOTIDE SEQUENCE [LARGE SCALE GENOMIC DNA]</scope>
    <source>
        <strain evidence="4">FM 013</strain>
    </source>
</reference>
<feature type="signal peptide" evidence="2">
    <location>
        <begin position="1"/>
        <end position="22"/>
    </location>
</feature>
<dbReference type="AlphaFoldDB" id="A0A0G4PK35"/>
<accession>A0A0G4PK35</accession>
<feature type="region of interest" description="Disordered" evidence="1">
    <location>
        <begin position="110"/>
        <end position="197"/>
    </location>
</feature>
<name>A0A0G4PK35_PENC3</name>
<evidence type="ECO:0000313" key="3">
    <source>
        <dbReference type="EMBL" id="CRL26518.1"/>
    </source>
</evidence>
<dbReference type="Proteomes" id="UP000053732">
    <property type="component" value="Unassembled WGS sequence"/>
</dbReference>